<evidence type="ECO:0000313" key="2">
    <source>
        <dbReference type="Proteomes" id="UP000001357"/>
    </source>
</evidence>
<keyword evidence="2" id="KW-1185">Reference proteome</keyword>
<name>A9VCD4_MONBE</name>
<dbReference type="GO" id="GO:0005730">
    <property type="term" value="C:nucleolus"/>
    <property type="evidence" value="ECO:0000318"/>
    <property type="project" value="GO_Central"/>
</dbReference>
<proteinExistence type="predicted"/>
<dbReference type="AlphaFoldDB" id="A9VCD4"/>
<dbReference type="RefSeq" id="XP_001750341.1">
    <property type="nucleotide sequence ID" value="XM_001750289.1"/>
</dbReference>
<dbReference type="GO" id="GO:0042273">
    <property type="term" value="P:ribosomal large subunit biogenesis"/>
    <property type="evidence" value="ECO:0000318"/>
    <property type="project" value="GO_Central"/>
</dbReference>
<organism evidence="1 2">
    <name type="scientific">Monosiga brevicollis</name>
    <name type="common">Choanoflagellate</name>
    <dbReference type="NCBI Taxonomy" id="81824"/>
    <lineage>
        <taxon>Eukaryota</taxon>
        <taxon>Choanoflagellata</taxon>
        <taxon>Craspedida</taxon>
        <taxon>Salpingoecidae</taxon>
        <taxon>Monosiga</taxon>
    </lineage>
</organism>
<accession>A9VCD4</accession>
<dbReference type="GO" id="GO:0000447">
    <property type="term" value="P:endonucleolytic cleavage in ITS1 to separate SSU-rRNA from 5.8S rRNA and LSU-rRNA from tricistronic rRNA transcript (SSU-rRNA, 5.8S rRNA, LSU-rRNA)"/>
    <property type="evidence" value="ECO:0000318"/>
    <property type="project" value="GO_Central"/>
</dbReference>
<dbReference type="EMBL" id="CH991580">
    <property type="protein sequence ID" value="EDQ84840.1"/>
    <property type="molecule type" value="Genomic_DNA"/>
</dbReference>
<dbReference type="GO" id="GO:0030687">
    <property type="term" value="C:preribosome, large subunit precursor"/>
    <property type="evidence" value="ECO:0000318"/>
    <property type="project" value="GO_Central"/>
</dbReference>
<protein>
    <recommendedName>
        <fullName evidence="3">DDE Tnp4 domain-containing protein</fullName>
    </recommendedName>
</protein>
<dbReference type="eggNOG" id="ENOG502QRFV">
    <property type="taxonomic scope" value="Eukaryota"/>
</dbReference>
<dbReference type="PANTHER" id="PTHR17602">
    <property type="entry name" value="RIBOSOME BIOGENESIS REGULATORY PROTEIN"/>
    <property type="match status" value="1"/>
</dbReference>
<reference evidence="1 2" key="1">
    <citation type="journal article" date="2008" name="Nature">
        <title>The genome of the choanoflagellate Monosiga brevicollis and the origin of metazoans.</title>
        <authorList>
            <consortium name="JGI Sequencing"/>
            <person name="King N."/>
            <person name="Westbrook M.J."/>
            <person name="Young S.L."/>
            <person name="Kuo A."/>
            <person name="Abedin M."/>
            <person name="Chapman J."/>
            <person name="Fairclough S."/>
            <person name="Hellsten U."/>
            <person name="Isogai Y."/>
            <person name="Letunic I."/>
            <person name="Marr M."/>
            <person name="Pincus D."/>
            <person name="Putnam N."/>
            <person name="Rokas A."/>
            <person name="Wright K.J."/>
            <person name="Zuzow R."/>
            <person name="Dirks W."/>
            <person name="Good M."/>
            <person name="Goodstein D."/>
            <person name="Lemons D."/>
            <person name="Li W."/>
            <person name="Lyons J.B."/>
            <person name="Morris A."/>
            <person name="Nichols S."/>
            <person name="Richter D.J."/>
            <person name="Salamov A."/>
            <person name="Bork P."/>
            <person name="Lim W.A."/>
            <person name="Manning G."/>
            <person name="Miller W.T."/>
            <person name="McGinnis W."/>
            <person name="Shapiro H."/>
            <person name="Tjian R."/>
            <person name="Grigoriev I.V."/>
            <person name="Rokhsar D."/>
        </authorList>
    </citation>
    <scope>NUCLEOTIDE SEQUENCE [LARGE SCALE GENOMIC DNA]</scope>
    <source>
        <strain evidence="2">MX1 / ATCC 50154</strain>
    </source>
</reference>
<evidence type="ECO:0000313" key="1">
    <source>
        <dbReference type="EMBL" id="EDQ84840.1"/>
    </source>
</evidence>
<dbReference type="PANTHER" id="PTHR17602:SF4">
    <property type="entry name" value="RIBOSOME BIOGENESIS REGULATORY PROTEIN HOMOLOG"/>
    <property type="match status" value="1"/>
</dbReference>
<dbReference type="Proteomes" id="UP000001357">
    <property type="component" value="Unassembled WGS sequence"/>
</dbReference>
<dbReference type="GeneID" id="5895595"/>
<gene>
    <name evidence="1" type="ORF">MONBRDRAFT_29873</name>
</gene>
<sequence length="591" mass="65234">MPRPREAIVSADRLLRDSRFSASARRAIFQKRKDYASKVALAFFLQTLARLVTEHRAGLLPDDFNADEAILFLCLAATNMVKNATRELERPPVEIAENGTPHVNLARFTETAWAQCFGLTNVAQFERLAAALALHIDEHLPVPLRKALLAFFALFHRSSRLIDAIHTLGVSWTVPKMSQVINQFALAVAKKFQRRLAFDARFFQPDWTRAAVAAVAAKGSPLPGICAFIDGTGQNLARPKGKDNQAAFYSGKDSKHTTRYQGVVAPNGVLGVPGYSDAHLDVGCRDLAYLNMATVKDAATQRPAEIIALRSKAALDDLMAKCALDLQQAYLASREWGVSTVLTMRGRDKLRRLSDTTFAIAVVSMMGFGLHELINIKPTDKCPLCSSKTPQPRLTREHLLTCRPIKRHNALRDEMGRLLRYATLSHVWVEKSGYNANGQSCRIDLHCRNPFPGGALGPALPDLGIDVTVRTAQPPTTSQACIKVGAALRRAEKEKRDYYTAEKEKRDYYTGFNHGKTLIVPAAMTTTGGFASSFVDLLGQLARCAEARGVYQPGLDEAFVPRWKGRFAALVHQMNADHIQRHFGGVCLRSS</sequence>
<dbReference type="InParanoid" id="A9VCD4"/>
<evidence type="ECO:0008006" key="3">
    <source>
        <dbReference type="Google" id="ProtNLM"/>
    </source>
</evidence>
<dbReference type="KEGG" id="mbr:MONBRDRAFT_29873"/>